<evidence type="ECO:0000256" key="1">
    <source>
        <dbReference type="ARBA" id="ARBA00022679"/>
    </source>
</evidence>
<dbReference type="SUPFAM" id="SSF55831">
    <property type="entry name" value="Thymidylate synthase/dCMP hydroxymethylase"/>
    <property type="match status" value="1"/>
</dbReference>
<organism evidence="4 5">
    <name type="scientific">Demequina litorisediminis</name>
    <dbReference type="NCBI Taxonomy" id="1849022"/>
    <lineage>
        <taxon>Bacteria</taxon>
        <taxon>Bacillati</taxon>
        <taxon>Actinomycetota</taxon>
        <taxon>Actinomycetes</taxon>
        <taxon>Micrococcales</taxon>
        <taxon>Demequinaceae</taxon>
        <taxon>Demequina</taxon>
    </lineage>
</organism>
<comment type="caution">
    <text evidence="4">The sequence shown here is derived from an EMBL/GenBank/DDBJ whole genome shotgun (WGS) entry which is preliminary data.</text>
</comment>
<evidence type="ECO:0000313" key="4">
    <source>
        <dbReference type="EMBL" id="GMA37099.1"/>
    </source>
</evidence>
<protein>
    <recommendedName>
        <fullName evidence="3">Thymidylate synthase/dCMP hydroxymethylase domain-containing protein</fullName>
    </recommendedName>
</protein>
<reference evidence="5" key="1">
    <citation type="journal article" date="2019" name="Int. J. Syst. Evol. Microbiol.">
        <title>The Global Catalogue of Microorganisms (GCM) 10K type strain sequencing project: providing services to taxonomists for standard genome sequencing and annotation.</title>
        <authorList>
            <consortium name="The Broad Institute Genomics Platform"/>
            <consortium name="The Broad Institute Genome Sequencing Center for Infectious Disease"/>
            <person name="Wu L."/>
            <person name="Ma J."/>
        </authorList>
    </citation>
    <scope>NUCLEOTIDE SEQUENCE [LARGE SCALE GENOMIC DNA]</scope>
    <source>
        <strain evidence="5">NBRC 112299</strain>
    </source>
</reference>
<sequence>MDRRRLPHLRQPPRAGRACTSREPYPYPTLRLPAKDSLFDYDIDDVVIEGYQHHPGIKAPVAV</sequence>
<gene>
    <name evidence="4" type="ORF">GCM10025876_33030</name>
</gene>
<feature type="region of interest" description="Disordered" evidence="2">
    <location>
        <begin position="1"/>
        <end position="24"/>
    </location>
</feature>
<feature type="domain" description="Thymidylate synthase/dCMP hydroxymethylase" evidence="3">
    <location>
        <begin position="20"/>
        <end position="63"/>
    </location>
</feature>
<dbReference type="EMBL" id="BSUN01000001">
    <property type="protein sequence ID" value="GMA37099.1"/>
    <property type="molecule type" value="Genomic_DNA"/>
</dbReference>
<dbReference type="Gene3D" id="3.30.572.10">
    <property type="entry name" value="Thymidylate synthase/dCMP hydroxymethylase domain"/>
    <property type="match status" value="1"/>
</dbReference>
<evidence type="ECO:0000313" key="5">
    <source>
        <dbReference type="Proteomes" id="UP001157125"/>
    </source>
</evidence>
<dbReference type="Proteomes" id="UP001157125">
    <property type="component" value="Unassembled WGS sequence"/>
</dbReference>
<proteinExistence type="predicted"/>
<dbReference type="InterPro" id="IPR023451">
    <property type="entry name" value="Thymidate_synth/dCMP_Mease_dom"/>
</dbReference>
<dbReference type="Pfam" id="PF00303">
    <property type="entry name" value="Thymidylat_synt"/>
    <property type="match status" value="1"/>
</dbReference>
<dbReference type="InterPro" id="IPR036926">
    <property type="entry name" value="Thymidate_synth/dCMP_Mease_sf"/>
</dbReference>
<keyword evidence="1" id="KW-0808">Transferase</keyword>
<name>A0ABQ6IHB1_9MICO</name>
<accession>A0ABQ6IHB1</accession>
<evidence type="ECO:0000256" key="2">
    <source>
        <dbReference type="SAM" id="MobiDB-lite"/>
    </source>
</evidence>
<keyword evidence="5" id="KW-1185">Reference proteome</keyword>
<evidence type="ECO:0000259" key="3">
    <source>
        <dbReference type="Pfam" id="PF00303"/>
    </source>
</evidence>